<evidence type="ECO:0000313" key="3">
    <source>
        <dbReference type="Proteomes" id="UP000027946"/>
    </source>
</evidence>
<dbReference type="Proteomes" id="UP000027946">
    <property type="component" value="Unassembled WGS sequence"/>
</dbReference>
<organism evidence="2 3">
    <name type="scientific">Peptoclostridium litorale DSM 5388</name>
    <dbReference type="NCBI Taxonomy" id="1121324"/>
    <lineage>
        <taxon>Bacteria</taxon>
        <taxon>Bacillati</taxon>
        <taxon>Bacillota</taxon>
        <taxon>Clostridia</taxon>
        <taxon>Peptostreptococcales</taxon>
        <taxon>Peptoclostridiaceae</taxon>
        <taxon>Peptoclostridium</taxon>
    </lineage>
</organism>
<dbReference type="OrthoDB" id="1753686at2"/>
<dbReference type="AlphaFoldDB" id="A0A069RFI1"/>
<evidence type="ECO:0000259" key="1">
    <source>
        <dbReference type="Pfam" id="PF21778"/>
    </source>
</evidence>
<sequence>MKFVEKPFVPDKKVKLALVDPRMPHEMKCFLNDRGIETIDGFNSKMTYEAISGHPDISFCHVGGSKAVASPESFEYYKKELSRHGFEVVRGQKSPGIKYPGNICYNAAIIGSLVIHKLSHTDTVLLDELECNGIKKINVKQGYSKCSICIVGENAIITADSNIHEVALQNGVGSLLIRAGGVVLDGFEYGFIGGSSGLISENEIFFAGDIANHPNYASIMEFLHKNGKDAVCMNGRELLDVGSIIPLKEWM</sequence>
<comment type="caution">
    <text evidence="2">The sequence shown here is derived from an EMBL/GenBank/DDBJ whole genome shotgun (WGS) entry which is preliminary data.</text>
</comment>
<dbReference type="Pfam" id="PF21778">
    <property type="entry name" value="DUF6873"/>
    <property type="match status" value="1"/>
</dbReference>
<dbReference type="eggNOG" id="ENOG502ZBQJ">
    <property type="taxonomic scope" value="Bacteria"/>
</dbReference>
<evidence type="ECO:0000313" key="2">
    <source>
        <dbReference type="EMBL" id="KDR95543.1"/>
    </source>
</evidence>
<feature type="domain" description="DUF6873" evidence="1">
    <location>
        <begin position="18"/>
        <end position="245"/>
    </location>
</feature>
<dbReference type="STRING" id="1121324.CLIT_10c02700"/>
<proteinExistence type="predicted"/>
<dbReference type="InterPro" id="IPR049238">
    <property type="entry name" value="DUF6873"/>
</dbReference>
<reference evidence="2 3" key="1">
    <citation type="submission" date="2014-03" db="EMBL/GenBank/DDBJ databases">
        <title>Genome sequence of Clostridium litorale W6, DSM 5388.</title>
        <authorList>
            <person name="Poehlein A."/>
            <person name="Jagirdar A."/>
            <person name="Khonsari B."/>
            <person name="Chibani C.M."/>
            <person name="Gutierrez Gutierrez D.A."/>
            <person name="Davydova E."/>
            <person name="Alghaithi H.S."/>
            <person name="Nair K.P."/>
            <person name="Dhamotharan K."/>
            <person name="Chandran L."/>
            <person name="G W."/>
            <person name="Daniel R."/>
        </authorList>
    </citation>
    <scope>NUCLEOTIDE SEQUENCE [LARGE SCALE GENOMIC DNA]</scope>
    <source>
        <strain evidence="2 3">W6</strain>
    </source>
</reference>
<accession>A0A069RFI1</accession>
<gene>
    <name evidence="2" type="ORF">CLIT_10c02700</name>
</gene>
<name>A0A069RFI1_PEPLI</name>
<keyword evidence="3" id="KW-1185">Reference proteome</keyword>
<protein>
    <recommendedName>
        <fullName evidence="1">DUF6873 domain-containing protein</fullName>
    </recommendedName>
</protein>
<dbReference type="EMBL" id="JJMM01000010">
    <property type="protein sequence ID" value="KDR95543.1"/>
    <property type="molecule type" value="Genomic_DNA"/>
</dbReference>